<keyword evidence="1" id="KW-0812">Transmembrane</keyword>
<name>A0AAD5VG44_9AGAR</name>
<feature type="transmembrane region" description="Helical" evidence="1">
    <location>
        <begin position="56"/>
        <end position="76"/>
    </location>
</feature>
<organism evidence="2 3">
    <name type="scientific">Leucocoprinus birnbaumii</name>
    <dbReference type="NCBI Taxonomy" id="56174"/>
    <lineage>
        <taxon>Eukaryota</taxon>
        <taxon>Fungi</taxon>
        <taxon>Dikarya</taxon>
        <taxon>Basidiomycota</taxon>
        <taxon>Agaricomycotina</taxon>
        <taxon>Agaricomycetes</taxon>
        <taxon>Agaricomycetidae</taxon>
        <taxon>Agaricales</taxon>
        <taxon>Agaricineae</taxon>
        <taxon>Agaricaceae</taxon>
        <taxon>Leucocoprinus</taxon>
    </lineage>
</organism>
<dbReference type="EMBL" id="JANIEX010001542">
    <property type="protein sequence ID" value="KAJ3556817.1"/>
    <property type="molecule type" value="Genomic_DNA"/>
</dbReference>
<reference evidence="2" key="1">
    <citation type="submission" date="2022-07" db="EMBL/GenBank/DDBJ databases">
        <title>Genome Sequence of Leucocoprinus birnbaumii.</title>
        <authorList>
            <person name="Buettner E."/>
        </authorList>
    </citation>
    <scope>NUCLEOTIDE SEQUENCE</scope>
    <source>
        <strain evidence="2">VT141</strain>
    </source>
</reference>
<evidence type="ECO:0000313" key="2">
    <source>
        <dbReference type="EMBL" id="KAJ3556817.1"/>
    </source>
</evidence>
<evidence type="ECO:0000256" key="1">
    <source>
        <dbReference type="SAM" id="Phobius"/>
    </source>
</evidence>
<gene>
    <name evidence="2" type="ORF">NP233_g11897</name>
</gene>
<protein>
    <recommendedName>
        <fullName evidence="4">Transmembrane protein</fullName>
    </recommendedName>
</protein>
<dbReference type="Proteomes" id="UP001213000">
    <property type="component" value="Unassembled WGS sequence"/>
</dbReference>
<keyword evidence="3" id="KW-1185">Reference proteome</keyword>
<evidence type="ECO:0000313" key="3">
    <source>
        <dbReference type="Proteomes" id="UP001213000"/>
    </source>
</evidence>
<accession>A0AAD5VG44</accession>
<evidence type="ECO:0008006" key="4">
    <source>
        <dbReference type="Google" id="ProtNLM"/>
    </source>
</evidence>
<keyword evidence="1" id="KW-0472">Membrane</keyword>
<comment type="caution">
    <text evidence="2">The sequence shown here is derived from an EMBL/GenBank/DDBJ whole genome shotgun (WGS) entry which is preliminary data.</text>
</comment>
<proteinExistence type="predicted"/>
<feature type="transmembrane region" description="Helical" evidence="1">
    <location>
        <begin position="23"/>
        <end position="44"/>
    </location>
</feature>
<keyword evidence="1" id="KW-1133">Transmembrane helix</keyword>
<dbReference type="AlphaFoldDB" id="A0AAD5VG44"/>
<sequence length="249" mass="27207">MVSPFPLASLKWFLLASTRCITGYAKTTPLSLCALVSLAILYVEKRFTNRAACRRRASLVFMPGSGVIGVGGVVLWDPEGMFQALTQQLLVIVSHVVTMSITPYIVSTSPAVLPKASPVLSPDTSSSFMHSSGGVASAAALEEWAKLRSRESIGLQGLLVASSISRSGEFATPPVWCINNSKTSLARSHSPHFPDNAQLIHQFLYDYTLRRRQRRRHSTQHVRVLDHGSRSELVIHLSIIGIVNTEQSP</sequence>